<keyword evidence="1" id="KW-1133">Transmembrane helix</keyword>
<dbReference type="Proteomes" id="UP000178587">
    <property type="component" value="Unassembled WGS sequence"/>
</dbReference>
<name>A0A1F6EI99_9BACT</name>
<dbReference type="EMBL" id="MFLU01000021">
    <property type="protein sequence ID" value="OGG73365.1"/>
    <property type="molecule type" value="Genomic_DNA"/>
</dbReference>
<evidence type="ECO:0000313" key="3">
    <source>
        <dbReference type="Proteomes" id="UP000178587"/>
    </source>
</evidence>
<proteinExistence type="predicted"/>
<protein>
    <recommendedName>
        <fullName evidence="4">Helix-turn-helix domain-containing protein</fullName>
    </recommendedName>
</protein>
<keyword evidence="1" id="KW-0472">Membrane</keyword>
<comment type="caution">
    <text evidence="2">The sequence shown here is derived from an EMBL/GenBank/DDBJ whole genome shotgun (WGS) entry which is preliminary data.</text>
</comment>
<evidence type="ECO:0008006" key="4">
    <source>
        <dbReference type="Google" id="ProtNLM"/>
    </source>
</evidence>
<evidence type="ECO:0000313" key="2">
    <source>
        <dbReference type="EMBL" id="OGG73365.1"/>
    </source>
</evidence>
<feature type="transmembrane region" description="Helical" evidence="1">
    <location>
        <begin position="245"/>
        <end position="268"/>
    </location>
</feature>
<evidence type="ECO:0000256" key="1">
    <source>
        <dbReference type="SAM" id="Phobius"/>
    </source>
</evidence>
<dbReference type="AlphaFoldDB" id="A0A1F6EI99"/>
<reference evidence="2 3" key="1">
    <citation type="journal article" date="2016" name="Nat. Commun.">
        <title>Thousands of microbial genomes shed light on interconnected biogeochemical processes in an aquifer system.</title>
        <authorList>
            <person name="Anantharaman K."/>
            <person name="Brown C.T."/>
            <person name="Hug L.A."/>
            <person name="Sharon I."/>
            <person name="Castelle C.J."/>
            <person name="Probst A.J."/>
            <person name="Thomas B.C."/>
            <person name="Singh A."/>
            <person name="Wilkins M.J."/>
            <person name="Karaoz U."/>
            <person name="Brodie E.L."/>
            <person name="Williams K.H."/>
            <person name="Hubbard S.S."/>
            <person name="Banfield J.F."/>
        </authorList>
    </citation>
    <scope>NUCLEOTIDE SEQUENCE [LARGE SCALE GENOMIC DNA]</scope>
</reference>
<gene>
    <name evidence="2" type="ORF">A3A34_00125</name>
</gene>
<keyword evidence="1" id="KW-0812">Transmembrane</keyword>
<sequence length="324" mass="36022">MAEEIQISGKTYISSKRAAEILGYAQDYIGQLARGGYVDAQRVGGLWYVNTDSILEHKKKADEYVPQPPQRHIPKELESIISLDGKEHISAARASEITGYHRDYVGQLARAKLVSSQQVGNRWYVDRKELVAHKAEKDALLAAVQSEAVGLRKSPETAPEAREARDGGQTYFRYTSHEGKALLPNLLERQKPVYEVGEAQEKEDVEHKIPIYVKAMPVQNYPTVTPYKNLNVQTRRNVRSYGTNLPGGLTALTIFAAIIFGAGAYLFFGTTSISIANFLSNGNNIVKESDGILFSTFSNVASAISGFAELMEQYLIPELEYRSR</sequence>
<accession>A0A1F6EI99</accession>
<organism evidence="2 3">
    <name type="scientific">Candidatus Kaiserbacteria bacterium RIFCSPLOWO2_01_FULL_50_24</name>
    <dbReference type="NCBI Taxonomy" id="1798507"/>
    <lineage>
        <taxon>Bacteria</taxon>
        <taxon>Candidatus Kaiseribacteriota</taxon>
    </lineage>
</organism>